<evidence type="ECO:0000259" key="22">
    <source>
        <dbReference type="PROSITE" id="PS51918"/>
    </source>
</evidence>
<feature type="domain" description="Ig-like" evidence="21">
    <location>
        <begin position="566"/>
        <end position="649"/>
    </location>
</feature>
<dbReference type="HAMAP" id="MF_01225_B">
    <property type="entry name" value="MoaA_B"/>
    <property type="match status" value="1"/>
</dbReference>
<comment type="subunit">
    <text evidence="20">Isoform MOCS1A and isoform MOCS1B probably form a heterooligomer.</text>
</comment>
<comment type="function">
    <text evidence="19">Isoform MOCS1A and isoform MOCS1B probably form a complex that catalyzes the conversion of 5'-GTP to cyclic pyranopterin monophosphate (cPMP). MOCS1A catalyzes the cyclization of GTP to (8S)-3',8-cyclo-7,8-dihydroguanosine 5'-triphosphate and MOCS1B catalyzes the subsequent conversion of (8S)-3',8-cyclo-7,8-dihydroguanosine 5'-triphosphate to cPMP.</text>
</comment>
<evidence type="ECO:0000313" key="23">
    <source>
        <dbReference type="EMBL" id="PBC34194.1"/>
    </source>
</evidence>
<dbReference type="SUPFAM" id="SSF48726">
    <property type="entry name" value="Immunoglobulin"/>
    <property type="match status" value="2"/>
</dbReference>
<dbReference type="STRING" id="94128.A0A2A3ERQ9"/>
<sequence length="649" mass="73849">MFRKINITKSFFGVVYSSTESFVTPYVSRRIQQFRDQLNNTHNNDILTDSFGRRHTYLRISITERCNLRCLYCMPAEGIKLTKNDGILRTDEIIKIADLFVNEGINKIRLTGGEPTVRKDIVDIIAGLKQLSNLKQVAITTNGLTLTRQLPFLQKAGLDAINISLDTLQENRFEQFTRRKGWSRVMAAIDLAIQLGYNPVKVNCVIMKGFNDDEIIDFVNLTKNRPIDIRFIEYMPFQGNEWNQNKMVSFETMKKFIRDIYPNLQRLPNKYNDTSKAYHVPGFTGQIGFITSMTNHFCNSCNRLRITADGNLKVCLFEGKGEISLRDALRSGVSNDILKEMIGQAVQRKKKQHAVKKKRIHLKSYKDIRRQYIMDYMGLRFKNDMNRRLFSSLSHVDQSGKASMVDVDSKNETKRIAIAKGIVQVNSNISKLIVENNIKKGDVLSVAQLAGIIAAKRTSDLIPLCHPLPLSYANVSLHLNEKLHRIEITAEVRCTGKTGVEMEALTAVSWIRKRDLHILTSMSVTYTSDARFKIVGNPEHDDWNLRIDYVQPRDDGIYECQVNAEPKIYRAITLKVLDVQAKITGPEEVYVKKGSTISLTCIVDVQDISPSNVTWYHAGAMIDFDGPRGGVSLETEKGRCECDGTRVER</sequence>
<evidence type="ECO:0000256" key="9">
    <source>
        <dbReference type="ARBA" id="ARBA00022485"/>
    </source>
</evidence>
<dbReference type="InterPro" id="IPR007197">
    <property type="entry name" value="rSAM"/>
</dbReference>
<dbReference type="Gene3D" id="3.30.70.640">
    <property type="entry name" value="Molybdopterin cofactor biosynthesis C (MoaC) domain"/>
    <property type="match status" value="1"/>
</dbReference>
<dbReference type="InterPro" id="IPR007110">
    <property type="entry name" value="Ig-like_dom"/>
</dbReference>
<dbReference type="SFLD" id="SFLDG01067">
    <property type="entry name" value="SPASM/twitch_domain_containing"/>
    <property type="match status" value="1"/>
</dbReference>
<dbReference type="PANTHER" id="PTHR22960:SF0">
    <property type="entry name" value="MOLYBDENUM COFACTOR BIOSYNTHESIS PROTEIN 1"/>
    <property type="match status" value="1"/>
</dbReference>
<dbReference type="Pfam" id="PF06463">
    <property type="entry name" value="Mob_synth_C"/>
    <property type="match status" value="1"/>
</dbReference>
<dbReference type="InterPro" id="IPR036179">
    <property type="entry name" value="Ig-like_dom_sf"/>
</dbReference>
<dbReference type="Pfam" id="PF01967">
    <property type="entry name" value="MoaC"/>
    <property type="match status" value="1"/>
</dbReference>
<dbReference type="FunFam" id="3.20.20.70:FF:000117">
    <property type="entry name" value="molybdenum cofactor biosynthesis protein 1"/>
    <property type="match status" value="1"/>
</dbReference>
<feature type="domain" description="Ig-like" evidence="21">
    <location>
        <begin position="463"/>
        <end position="563"/>
    </location>
</feature>
<dbReference type="Gene3D" id="2.60.40.10">
    <property type="entry name" value="Immunoglobulins"/>
    <property type="match status" value="1"/>
</dbReference>
<dbReference type="SUPFAM" id="SSF55040">
    <property type="entry name" value="Molybdenum cofactor biosynthesis protein C, MoaC"/>
    <property type="match status" value="1"/>
</dbReference>
<dbReference type="EC" id="4.6.1.17" evidence="7"/>
<name>A0A2A3ERQ9_APICC</name>
<comment type="pathway">
    <text evidence="3">Cofactor biosynthesis; molybdopterin biosynthesis.</text>
</comment>
<dbReference type="SMART" id="SM00729">
    <property type="entry name" value="Elp3"/>
    <property type="match status" value="1"/>
</dbReference>
<keyword evidence="11" id="KW-0479">Metal-binding</keyword>
<dbReference type="OrthoDB" id="429626at2759"/>
<keyword evidence="15" id="KW-0342">GTP-binding</keyword>
<dbReference type="GO" id="GO:0051539">
    <property type="term" value="F:4 iron, 4 sulfur cluster binding"/>
    <property type="evidence" value="ECO:0007669"/>
    <property type="project" value="UniProtKB-KW"/>
</dbReference>
<dbReference type="CDD" id="cd21117">
    <property type="entry name" value="Twitch_MoaA"/>
    <property type="match status" value="1"/>
</dbReference>
<dbReference type="NCBIfam" id="TIGR02666">
    <property type="entry name" value="moaA"/>
    <property type="match status" value="1"/>
</dbReference>
<gene>
    <name evidence="23" type="ORF">APICC_02816</name>
</gene>
<dbReference type="PROSITE" id="PS50835">
    <property type="entry name" value="IG_LIKE"/>
    <property type="match status" value="2"/>
</dbReference>
<proteinExistence type="inferred from homology"/>
<keyword evidence="10" id="KW-0949">S-adenosyl-L-methionine</keyword>
<dbReference type="InterPro" id="IPR000385">
    <property type="entry name" value="MoaA_NifB_PqqE_Fe-S-bd_CS"/>
</dbReference>
<comment type="similarity">
    <text evidence="4">In the C-terminal section; belongs to the MoaC family.</text>
</comment>
<dbReference type="InterPro" id="IPR013783">
    <property type="entry name" value="Ig-like_fold"/>
</dbReference>
<dbReference type="SUPFAM" id="SSF102114">
    <property type="entry name" value="Radical SAM enzymes"/>
    <property type="match status" value="1"/>
</dbReference>
<dbReference type="GO" id="GO:0061798">
    <property type="term" value="F:GTP 3',8'-cyclase activity"/>
    <property type="evidence" value="ECO:0007669"/>
    <property type="project" value="UniProtKB-EC"/>
</dbReference>
<comment type="similarity">
    <text evidence="5">In the N-terminal section; belongs to the radical SAM superfamily. MoaA family.</text>
</comment>
<keyword evidence="14" id="KW-0411">Iron-sulfur</keyword>
<evidence type="ECO:0000256" key="5">
    <source>
        <dbReference type="ARBA" id="ARBA00009862"/>
    </source>
</evidence>
<keyword evidence="24" id="KW-1185">Reference proteome</keyword>
<comment type="catalytic activity">
    <reaction evidence="1">
        <text>(8S)-3',8-cyclo-7,8-dihydroguanosine 5'-triphosphate = cyclic pyranopterin phosphate + diphosphate</text>
        <dbReference type="Rhea" id="RHEA:49580"/>
        <dbReference type="ChEBI" id="CHEBI:33019"/>
        <dbReference type="ChEBI" id="CHEBI:59648"/>
        <dbReference type="ChEBI" id="CHEBI:131766"/>
        <dbReference type="EC" id="4.6.1.17"/>
    </reaction>
</comment>
<evidence type="ECO:0000256" key="19">
    <source>
        <dbReference type="ARBA" id="ARBA00054222"/>
    </source>
</evidence>
<keyword evidence="12" id="KW-0547">Nucleotide-binding</keyword>
<evidence type="ECO:0000256" key="1">
    <source>
        <dbReference type="ARBA" id="ARBA00001637"/>
    </source>
</evidence>
<evidence type="ECO:0000256" key="15">
    <source>
        <dbReference type="ARBA" id="ARBA00023134"/>
    </source>
</evidence>
<feature type="domain" description="Radical SAM core" evidence="22">
    <location>
        <begin position="50"/>
        <end position="272"/>
    </location>
</feature>
<dbReference type="PROSITE" id="PS01305">
    <property type="entry name" value="MOAA_NIFB_PQQE"/>
    <property type="match status" value="1"/>
</dbReference>
<dbReference type="NCBIfam" id="NF001199">
    <property type="entry name" value="PRK00164.2-1"/>
    <property type="match status" value="1"/>
</dbReference>
<dbReference type="PROSITE" id="PS51918">
    <property type="entry name" value="RADICAL_SAM"/>
    <property type="match status" value="1"/>
</dbReference>
<dbReference type="InterPro" id="IPR023045">
    <property type="entry name" value="MoaC"/>
</dbReference>
<keyword evidence="13" id="KW-0408">Iron</keyword>
<evidence type="ECO:0000256" key="2">
    <source>
        <dbReference type="ARBA" id="ARBA00001966"/>
    </source>
</evidence>
<evidence type="ECO:0000256" key="12">
    <source>
        <dbReference type="ARBA" id="ARBA00022741"/>
    </source>
</evidence>
<evidence type="ECO:0000256" key="11">
    <source>
        <dbReference type="ARBA" id="ARBA00022723"/>
    </source>
</evidence>
<evidence type="ECO:0000256" key="16">
    <source>
        <dbReference type="ARBA" id="ARBA00023150"/>
    </source>
</evidence>
<evidence type="ECO:0000256" key="7">
    <source>
        <dbReference type="ARBA" id="ARBA00012575"/>
    </source>
</evidence>
<evidence type="ECO:0000256" key="14">
    <source>
        <dbReference type="ARBA" id="ARBA00023014"/>
    </source>
</evidence>
<dbReference type="NCBIfam" id="TIGR00581">
    <property type="entry name" value="moaC"/>
    <property type="match status" value="1"/>
</dbReference>
<dbReference type="GO" id="GO:0006777">
    <property type="term" value="P:Mo-molybdopterin cofactor biosynthetic process"/>
    <property type="evidence" value="ECO:0007669"/>
    <property type="project" value="UniProtKB-KW"/>
</dbReference>
<dbReference type="InterPro" id="IPR013106">
    <property type="entry name" value="Ig_V-set"/>
</dbReference>
<dbReference type="GO" id="GO:0046872">
    <property type="term" value="F:metal ion binding"/>
    <property type="evidence" value="ECO:0007669"/>
    <property type="project" value="UniProtKB-KW"/>
</dbReference>
<evidence type="ECO:0000256" key="3">
    <source>
        <dbReference type="ARBA" id="ARBA00005046"/>
    </source>
</evidence>
<keyword evidence="17" id="KW-0456">Lyase</keyword>
<dbReference type="Pfam" id="PF04055">
    <property type="entry name" value="Radical_SAM"/>
    <property type="match status" value="1"/>
</dbReference>
<dbReference type="SFLD" id="SFLDG01386">
    <property type="entry name" value="main_SPASM_domain-containing"/>
    <property type="match status" value="1"/>
</dbReference>
<dbReference type="SFLD" id="SFLDG01383">
    <property type="entry name" value="cyclic_pyranopterin_phosphate"/>
    <property type="match status" value="1"/>
</dbReference>
<accession>A0A2A3ERQ9</accession>
<evidence type="ECO:0000256" key="20">
    <source>
        <dbReference type="ARBA" id="ARBA00063038"/>
    </source>
</evidence>
<dbReference type="CDD" id="cd01335">
    <property type="entry name" value="Radical_SAM"/>
    <property type="match status" value="1"/>
</dbReference>
<evidence type="ECO:0000256" key="13">
    <source>
        <dbReference type="ARBA" id="ARBA00023004"/>
    </source>
</evidence>
<dbReference type="GO" id="GO:0061799">
    <property type="term" value="F:cyclic pyranopterin monophosphate synthase activity"/>
    <property type="evidence" value="ECO:0007669"/>
    <property type="project" value="UniProtKB-EC"/>
</dbReference>
<dbReference type="EC" id="4.1.99.22" evidence="6"/>
<dbReference type="UniPathway" id="UPA00344"/>
<dbReference type="InterPro" id="IPR050105">
    <property type="entry name" value="MoCo_biosynth_MoaA/MoaC"/>
</dbReference>
<dbReference type="Proteomes" id="UP000242457">
    <property type="component" value="Unassembled WGS sequence"/>
</dbReference>
<dbReference type="InterPro" id="IPR010505">
    <property type="entry name" value="MoaA_twitch"/>
</dbReference>
<evidence type="ECO:0000256" key="8">
    <source>
        <dbReference type="ARBA" id="ARBA00015273"/>
    </source>
</evidence>
<evidence type="ECO:0000259" key="21">
    <source>
        <dbReference type="PROSITE" id="PS50835"/>
    </source>
</evidence>
<evidence type="ECO:0000256" key="4">
    <source>
        <dbReference type="ARBA" id="ARBA00008484"/>
    </source>
</evidence>
<dbReference type="SFLD" id="SFLDS00029">
    <property type="entry name" value="Radical_SAM"/>
    <property type="match status" value="1"/>
</dbReference>
<evidence type="ECO:0000256" key="6">
    <source>
        <dbReference type="ARBA" id="ARBA00012167"/>
    </source>
</evidence>
<dbReference type="InterPro" id="IPR058240">
    <property type="entry name" value="rSAM_sf"/>
</dbReference>
<evidence type="ECO:0000313" key="24">
    <source>
        <dbReference type="Proteomes" id="UP000242457"/>
    </source>
</evidence>
<dbReference type="AlphaFoldDB" id="A0A2A3ERQ9"/>
<dbReference type="InterPro" id="IPR006638">
    <property type="entry name" value="Elp3/MiaA/NifB-like_rSAM"/>
</dbReference>
<protein>
    <recommendedName>
        <fullName evidence="8">Molybdenum cofactor biosynthesis protein 1</fullName>
        <ecNumber evidence="6">4.1.99.22</ecNumber>
        <ecNumber evidence="7">4.6.1.17</ecNumber>
    </recommendedName>
</protein>
<dbReference type="Gene3D" id="3.20.20.70">
    <property type="entry name" value="Aldolase class I"/>
    <property type="match status" value="1"/>
</dbReference>
<dbReference type="InterPro" id="IPR002820">
    <property type="entry name" value="Mopterin_CF_biosynth-C_dom"/>
</dbReference>
<dbReference type="InterPro" id="IPR036522">
    <property type="entry name" value="MoaC_sf"/>
</dbReference>
<dbReference type="EMBL" id="KZ288192">
    <property type="protein sequence ID" value="PBC34194.1"/>
    <property type="molecule type" value="Genomic_DNA"/>
</dbReference>
<evidence type="ECO:0000256" key="17">
    <source>
        <dbReference type="ARBA" id="ARBA00023239"/>
    </source>
</evidence>
<dbReference type="InterPro" id="IPR040064">
    <property type="entry name" value="MoaA-like"/>
</dbReference>
<evidence type="ECO:0000256" key="10">
    <source>
        <dbReference type="ARBA" id="ARBA00022691"/>
    </source>
</evidence>
<dbReference type="InterPro" id="IPR013483">
    <property type="entry name" value="MoaA"/>
</dbReference>
<comment type="cofactor">
    <cofactor evidence="2">
        <name>[4Fe-4S] cluster</name>
        <dbReference type="ChEBI" id="CHEBI:49883"/>
    </cofactor>
</comment>
<dbReference type="SMART" id="SM00406">
    <property type="entry name" value="IGv"/>
    <property type="match status" value="1"/>
</dbReference>
<dbReference type="InterPro" id="IPR013785">
    <property type="entry name" value="Aldolase_TIM"/>
</dbReference>
<evidence type="ECO:0000256" key="18">
    <source>
        <dbReference type="ARBA" id="ARBA00048697"/>
    </source>
</evidence>
<dbReference type="PANTHER" id="PTHR22960">
    <property type="entry name" value="MOLYBDOPTERIN COFACTOR SYNTHESIS PROTEIN A"/>
    <property type="match status" value="1"/>
</dbReference>
<dbReference type="GO" id="GO:0005525">
    <property type="term" value="F:GTP binding"/>
    <property type="evidence" value="ECO:0007669"/>
    <property type="project" value="UniProtKB-KW"/>
</dbReference>
<reference evidence="23 24" key="1">
    <citation type="submission" date="2014-07" db="EMBL/GenBank/DDBJ databases">
        <title>Genomic and transcriptomic analysis on Apis cerana provide comprehensive insights into honey bee biology.</title>
        <authorList>
            <person name="Diao Q."/>
            <person name="Sun L."/>
            <person name="Zheng H."/>
            <person name="Zheng H."/>
            <person name="Xu S."/>
            <person name="Wang S."/>
            <person name="Zeng Z."/>
            <person name="Hu F."/>
            <person name="Su S."/>
            <person name="Wu J."/>
        </authorList>
    </citation>
    <scope>NUCLEOTIDE SEQUENCE [LARGE SCALE GENOMIC DNA]</scope>
    <source>
        <tissue evidence="23">Pupae without intestine</tissue>
    </source>
</reference>
<organism evidence="23 24">
    <name type="scientific">Apis cerana cerana</name>
    <name type="common">Oriental honeybee</name>
    <dbReference type="NCBI Taxonomy" id="94128"/>
    <lineage>
        <taxon>Eukaryota</taxon>
        <taxon>Metazoa</taxon>
        <taxon>Ecdysozoa</taxon>
        <taxon>Arthropoda</taxon>
        <taxon>Hexapoda</taxon>
        <taxon>Insecta</taxon>
        <taxon>Pterygota</taxon>
        <taxon>Neoptera</taxon>
        <taxon>Endopterygota</taxon>
        <taxon>Hymenoptera</taxon>
        <taxon>Apocrita</taxon>
        <taxon>Aculeata</taxon>
        <taxon>Apoidea</taxon>
        <taxon>Anthophila</taxon>
        <taxon>Apidae</taxon>
        <taxon>Apis</taxon>
    </lineage>
</organism>
<comment type="catalytic activity">
    <reaction evidence="18">
        <text>GTP + AH2 + S-adenosyl-L-methionine = (8S)-3',8-cyclo-7,8-dihydroguanosine 5'-triphosphate + 5'-deoxyadenosine + L-methionine + A + H(+)</text>
        <dbReference type="Rhea" id="RHEA:49576"/>
        <dbReference type="ChEBI" id="CHEBI:13193"/>
        <dbReference type="ChEBI" id="CHEBI:15378"/>
        <dbReference type="ChEBI" id="CHEBI:17319"/>
        <dbReference type="ChEBI" id="CHEBI:17499"/>
        <dbReference type="ChEBI" id="CHEBI:37565"/>
        <dbReference type="ChEBI" id="CHEBI:57844"/>
        <dbReference type="ChEBI" id="CHEBI:59789"/>
        <dbReference type="ChEBI" id="CHEBI:131766"/>
        <dbReference type="EC" id="4.1.99.22"/>
    </reaction>
</comment>
<keyword evidence="16" id="KW-0501">Molybdenum cofactor biosynthesis</keyword>
<keyword evidence="9" id="KW-0004">4Fe-4S</keyword>